<dbReference type="GO" id="GO:0051321">
    <property type="term" value="P:meiotic cell cycle"/>
    <property type="evidence" value="ECO:0007669"/>
    <property type="project" value="TreeGrafter"/>
</dbReference>
<proteinExistence type="inferred from homology"/>
<dbReference type="GO" id="GO:0043015">
    <property type="term" value="F:gamma-tubulin binding"/>
    <property type="evidence" value="ECO:0007669"/>
    <property type="project" value="InterPro"/>
</dbReference>
<dbReference type="GO" id="GO:0005874">
    <property type="term" value="C:microtubule"/>
    <property type="evidence" value="ECO:0007669"/>
    <property type="project" value="UniProtKB-KW"/>
</dbReference>
<accession>A0A8J5T3J1</accession>
<sequence>MHNLPLPRELINNEDGPSSNAAPNTSPKNILNNTQVRDTPAVESTICLVNQLAAYFGENCRKGVYIRDKVKENDLQRRLKKLVYSVLLTYRKDYDTENTVVKLTELEEVIWQTFVLRHHRRYDDGNSLDKCLQFLKERGHLEAGSDIRSVLKFLVALKGFGGDIKKKPTLAELTPRIVHVGKNQPRFLPAGPLQYGDTFLQSAEYRPHYMHFPPEIFCVSSSANEEMDENRNISPFGIKPIMELSKALPGTGVSPLLMGRSQSDSSGKILGALLQEHSGEVTPDAVLCIPELPSNAQGYSYFSHLPNTLLSSSPTPPSAVGSDEGYASSRAANLQTPEDDIGDVWETVLQGPPLTSRRTWETLDHVPLNKEKLFITEAGPESSHHIWLLYQELWGSLGDHHVPTLYVRSMKELCQDLLNLMIGVPSRSFLWSSESESFCVKDGLCYPGVTPEHLRGSLMPFVECGTLVRRLEVVCATPTFDTQQVLTQGSVYRSFTVAISKVLQVYRGTVFSFSGETHLPKFQERARHLLKKIRFVAHLCHISLNCYKVGDTPGLTSNKKATDLNNSTRPQHTLGVGEPHQEMLRGLNLLGELLNQIIVTKDQACLLLLVSIFKNSCAPFFQYLEDWIYDGVCLDPGLEFMIDVDGRSLLRRDRSYWTKGYTLRDQSSVPPFLRDVLQEAFTCGKALNLLKLCSVKNHLVQNGSTKHPSLQLCISGEELEQMRRECEVYAAHMDHMAAQKQVTAHQKAEKEREENQRLSALSSKKHAAIIKEIEKKLEDVHQSEAAQKRVQLKELKEEMLKAELRKREEKQWERDENRKIALVLEEKEAEQQRGEEKLRVQMELFYRQKMFAAERSEALARWRMRRCQLNEARKQFFLHSDWSAQQIDAETLKLQETENKSDAEDICSTEETADDVSQVTVRCLVSDVPHLEQGAQHRTLPRNLLNINSETCIQKLVNINENLVVQYPDDIKDSPNQEFSSVSDMTPSLMSTSSDFVDTPHDENLPDFEVDLKRSVSFEKNFRENRYSGAYTKSSVESVLYDRSEDVGAQRNKLPTYMSTSNSKVEASVNKKRVLEEEFGIISESTEGAHGIVTKDIKNQSTADRIFGESMLHNPRLTAEKNHNKVLKEEFGINDCVRETATAQDANANFATIGVSGINHGEDDENGNLEGNHHTFQADDINANLASGISSSASPKINDFEDPNANIAALTDNVPVIDKNETEGKHTLGIRVGEDEDNGNTVPQNMNEVMSQYEERCTQAAAIKQRVLNEEFHSTTVNKNTLNILRSKPVPSSLAAKNKQKVLETEYGISQVEVATPREERPTISYSRQVSAASTSSYKSCSFYERQTSGSTAFTTPDEERPILIDQEPLLSPAQPDLDMSPMDDLLSAVKNSVVCKAEPYNVENLKLMGCEPLLDITGTALNGRPNTRQPGSKELPPSPTTNELSCAPIYFIRSIRMHLATQSRLVNESLLSEVLVQESLLDHFSALRALLLLHDAHFARALTLNLFNKVGTISTPAALLVPVELNNILNKSVSESCWSTSSLAENLSFAVTNIPPSFTHAASVVDCLELRYHVRWPHTLILDDTTLASYSRVWTFLASLHYSILAADDLFRHLSCVCRQDKNDNFLRCPQYHQVCLYRHEMHQFLLVVQAYVISQVHQISWSKFEKKLHEKVSSLDELYDLHNSLINSIISRCFLTRNSAVVHQLVKDVFSLMLRFRSQYLSHTWQANSQTGVMEHPAFNSLKTTHQEFQKHAVFLHKSLLEEEDKLQEVMVSSHYMFASTQITAVMHFEHKAVKVLEICIQYSITLHSQNVLNNLRMLTPI</sequence>
<evidence type="ECO:0000313" key="11">
    <source>
        <dbReference type="EMBL" id="KAG7172559.1"/>
    </source>
</evidence>
<dbReference type="PANTHER" id="PTHR19302">
    <property type="entry name" value="GAMMA TUBULIN COMPLEX PROTEIN"/>
    <property type="match status" value="1"/>
</dbReference>
<dbReference type="Pfam" id="PF17681">
    <property type="entry name" value="GCP_N_terminal"/>
    <property type="match status" value="1"/>
</dbReference>
<keyword evidence="3" id="KW-0963">Cytoplasm</keyword>
<organism evidence="11 12">
    <name type="scientific">Homarus americanus</name>
    <name type="common">American lobster</name>
    <dbReference type="NCBI Taxonomy" id="6706"/>
    <lineage>
        <taxon>Eukaryota</taxon>
        <taxon>Metazoa</taxon>
        <taxon>Ecdysozoa</taxon>
        <taxon>Arthropoda</taxon>
        <taxon>Crustacea</taxon>
        <taxon>Multicrustacea</taxon>
        <taxon>Malacostraca</taxon>
        <taxon>Eumalacostraca</taxon>
        <taxon>Eucarida</taxon>
        <taxon>Decapoda</taxon>
        <taxon>Pleocyemata</taxon>
        <taxon>Astacidea</taxon>
        <taxon>Nephropoidea</taxon>
        <taxon>Nephropidae</taxon>
        <taxon>Homarus</taxon>
    </lineage>
</organism>
<dbReference type="GO" id="GO:0000278">
    <property type="term" value="P:mitotic cell cycle"/>
    <property type="evidence" value="ECO:0007669"/>
    <property type="project" value="TreeGrafter"/>
</dbReference>
<dbReference type="Gene3D" id="1.20.120.1900">
    <property type="entry name" value="Gamma-tubulin complex, C-terminal domain"/>
    <property type="match status" value="1"/>
</dbReference>
<dbReference type="PANTHER" id="PTHR19302:SF70">
    <property type="entry name" value="GAMMA-TUBULIN COMPLEX COMPONENT 6"/>
    <property type="match status" value="1"/>
</dbReference>
<dbReference type="Pfam" id="PF19340">
    <property type="entry name" value="GCP6_N"/>
    <property type="match status" value="1"/>
</dbReference>
<dbReference type="GO" id="GO:0000922">
    <property type="term" value="C:spindle pole"/>
    <property type="evidence" value="ECO:0007669"/>
    <property type="project" value="InterPro"/>
</dbReference>
<gene>
    <name evidence="11" type="primary">TUBGCP6-L</name>
    <name evidence="11" type="ORF">Hamer_G020117</name>
</gene>
<feature type="coiled-coil region" evidence="6">
    <location>
        <begin position="778"/>
        <end position="812"/>
    </location>
</feature>
<keyword evidence="4" id="KW-0493">Microtubule</keyword>
<dbReference type="Pfam" id="PF04130">
    <property type="entry name" value="GCP_C_terminal"/>
    <property type="match status" value="1"/>
</dbReference>
<dbReference type="Proteomes" id="UP000747542">
    <property type="component" value="Unassembled WGS sequence"/>
</dbReference>
<dbReference type="InterPro" id="IPR045818">
    <property type="entry name" value="GCP6_N"/>
</dbReference>
<dbReference type="GO" id="GO:0051225">
    <property type="term" value="P:spindle assembly"/>
    <property type="evidence" value="ECO:0007669"/>
    <property type="project" value="TreeGrafter"/>
</dbReference>
<evidence type="ECO:0000259" key="10">
    <source>
        <dbReference type="Pfam" id="PF19340"/>
    </source>
</evidence>
<name>A0A8J5T3J1_HOMAM</name>
<dbReference type="InterPro" id="IPR040457">
    <property type="entry name" value="GCP_C"/>
</dbReference>
<dbReference type="GO" id="GO:0051011">
    <property type="term" value="F:microtubule minus-end binding"/>
    <property type="evidence" value="ECO:0007669"/>
    <property type="project" value="TreeGrafter"/>
</dbReference>
<evidence type="ECO:0000256" key="2">
    <source>
        <dbReference type="ARBA" id="ARBA00010337"/>
    </source>
</evidence>
<evidence type="ECO:0000259" key="9">
    <source>
        <dbReference type="Pfam" id="PF17681"/>
    </source>
</evidence>
<evidence type="ECO:0000259" key="8">
    <source>
        <dbReference type="Pfam" id="PF04130"/>
    </source>
</evidence>
<feature type="region of interest" description="Disordered" evidence="7">
    <location>
        <begin position="1"/>
        <end position="35"/>
    </location>
</feature>
<feature type="region of interest" description="Disordered" evidence="7">
    <location>
        <begin position="1422"/>
        <end position="1442"/>
    </location>
</feature>
<evidence type="ECO:0000256" key="1">
    <source>
        <dbReference type="ARBA" id="ARBA00004245"/>
    </source>
</evidence>
<feature type="domain" description="Gamma-tubulin complex component 6 N-terminal" evidence="10">
    <location>
        <begin position="73"/>
        <end position="386"/>
    </location>
</feature>
<evidence type="ECO:0000256" key="5">
    <source>
        <dbReference type="ARBA" id="ARBA00023212"/>
    </source>
</evidence>
<dbReference type="GO" id="GO:0031122">
    <property type="term" value="P:cytoplasmic microtubule organization"/>
    <property type="evidence" value="ECO:0007669"/>
    <property type="project" value="TreeGrafter"/>
</dbReference>
<feature type="domain" description="Gamma tubulin complex component C-terminal" evidence="8">
    <location>
        <begin position="1481"/>
        <end position="1764"/>
    </location>
</feature>
<dbReference type="EMBL" id="JAHLQT010010583">
    <property type="protein sequence ID" value="KAG7172559.1"/>
    <property type="molecule type" value="Genomic_DNA"/>
</dbReference>
<dbReference type="GO" id="GO:0000930">
    <property type="term" value="C:gamma-tubulin complex"/>
    <property type="evidence" value="ECO:0007669"/>
    <property type="project" value="TreeGrafter"/>
</dbReference>
<comment type="caution">
    <text evidence="11">The sequence shown here is derived from an EMBL/GenBank/DDBJ whole genome shotgun (WGS) entry which is preliminary data.</text>
</comment>
<feature type="domain" description="Gamma tubulin complex component protein N-terminal" evidence="9">
    <location>
        <begin position="415"/>
        <end position="712"/>
    </location>
</feature>
<evidence type="ECO:0000256" key="7">
    <source>
        <dbReference type="SAM" id="MobiDB-lite"/>
    </source>
</evidence>
<protein>
    <submittedName>
        <fullName evidence="11">Gamma-tubulin complex component 6-like</fullName>
    </submittedName>
</protein>
<dbReference type="GO" id="GO:0007020">
    <property type="term" value="P:microtubule nucleation"/>
    <property type="evidence" value="ECO:0007669"/>
    <property type="project" value="InterPro"/>
</dbReference>
<comment type="subcellular location">
    <subcellularLocation>
        <location evidence="1">Cytoplasm</location>
        <location evidence="1">Cytoskeleton</location>
    </subcellularLocation>
</comment>
<dbReference type="InterPro" id="IPR041470">
    <property type="entry name" value="GCP_N"/>
</dbReference>
<keyword evidence="5" id="KW-0206">Cytoskeleton</keyword>
<dbReference type="InterPro" id="IPR007259">
    <property type="entry name" value="GCP"/>
</dbReference>
<comment type="similarity">
    <text evidence="2">Belongs to the TUBGCP family.</text>
</comment>
<evidence type="ECO:0000256" key="3">
    <source>
        <dbReference type="ARBA" id="ARBA00022490"/>
    </source>
</evidence>
<keyword evidence="6" id="KW-0175">Coiled coil</keyword>
<dbReference type="InterPro" id="IPR042241">
    <property type="entry name" value="GCP_C_sf"/>
</dbReference>
<feature type="compositionally biased region" description="Polar residues" evidence="7">
    <location>
        <begin position="15"/>
        <end position="35"/>
    </location>
</feature>
<evidence type="ECO:0000256" key="4">
    <source>
        <dbReference type="ARBA" id="ARBA00022701"/>
    </source>
</evidence>
<reference evidence="11" key="1">
    <citation type="journal article" date="2021" name="Sci. Adv.">
        <title>The American lobster genome reveals insights on longevity, neural, and immune adaptations.</title>
        <authorList>
            <person name="Polinski J.M."/>
            <person name="Zimin A.V."/>
            <person name="Clark K.F."/>
            <person name="Kohn A.B."/>
            <person name="Sadowski N."/>
            <person name="Timp W."/>
            <person name="Ptitsyn A."/>
            <person name="Khanna P."/>
            <person name="Romanova D.Y."/>
            <person name="Williams P."/>
            <person name="Greenwood S.J."/>
            <person name="Moroz L.L."/>
            <person name="Walt D.R."/>
            <person name="Bodnar A.G."/>
        </authorList>
    </citation>
    <scope>NUCLEOTIDE SEQUENCE</scope>
    <source>
        <strain evidence="11">GMGI-L3</strain>
    </source>
</reference>
<evidence type="ECO:0000256" key="6">
    <source>
        <dbReference type="SAM" id="Coils"/>
    </source>
</evidence>
<keyword evidence="12" id="KW-1185">Reference proteome</keyword>
<evidence type="ECO:0000313" key="12">
    <source>
        <dbReference type="Proteomes" id="UP000747542"/>
    </source>
</evidence>